<comment type="subunit">
    <text evidence="10">Homotetramer.</text>
</comment>
<dbReference type="GO" id="GO:0006099">
    <property type="term" value="P:tricarboxylic acid cycle"/>
    <property type="evidence" value="ECO:0007669"/>
    <property type="project" value="InterPro"/>
</dbReference>
<keyword evidence="6 10" id="KW-0460">Magnesium</keyword>
<dbReference type="Gene3D" id="1.20.1440.90">
    <property type="entry name" value="Phosphoenolpyruvate/pyruvate domain"/>
    <property type="match status" value="1"/>
</dbReference>
<dbReference type="AlphaFoldDB" id="A0A543P0M9"/>
<dbReference type="EMBL" id="VFQE01000002">
    <property type="protein sequence ID" value="TQN37618.1"/>
    <property type="molecule type" value="Genomic_DNA"/>
</dbReference>
<protein>
    <recommendedName>
        <fullName evidence="5 10">Phosphoenolpyruvate carboxylase</fullName>
        <shortName evidence="10">PEPC</shortName>
        <shortName evidence="10">PEPCase</shortName>
        <ecNumber evidence="4 10">4.1.1.31</ecNumber>
    </recommendedName>
</protein>
<name>A0A543P0M9_9ACTN</name>
<dbReference type="PANTHER" id="PTHR30523:SF6">
    <property type="entry name" value="PHOSPHOENOLPYRUVATE CARBOXYLASE"/>
    <property type="match status" value="1"/>
</dbReference>
<proteinExistence type="inferred from homology"/>
<dbReference type="InterPro" id="IPR015813">
    <property type="entry name" value="Pyrv/PenolPyrv_kinase-like_dom"/>
</dbReference>
<evidence type="ECO:0000256" key="3">
    <source>
        <dbReference type="ARBA" id="ARBA00008346"/>
    </source>
</evidence>
<feature type="active site" evidence="10 12">
    <location>
        <position position="624"/>
    </location>
</feature>
<dbReference type="GO" id="GO:0005829">
    <property type="term" value="C:cytosol"/>
    <property type="evidence" value="ECO:0007669"/>
    <property type="project" value="TreeGrafter"/>
</dbReference>
<evidence type="ECO:0000256" key="11">
    <source>
        <dbReference type="PROSITE-ProRule" id="PRU10111"/>
    </source>
</evidence>
<evidence type="ECO:0000256" key="4">
    <source>
        <dbReference type="ARBA" id="ARBA00012305"/>
    </source>
</evidence>
<evidence type="ECO:0000256" key="12">
    <source>
        <dbReference type="PROSITE-ProRule" id="PRU10112"/>
    </source>
</evidence>
<dbReference type="NCBIfam" id="NF000584">
    <property type="entry name" value="PRK00009.1"/>
    <property type="match status" value="1"/>
</dbReference>
<feature type="active site" evidence="10 11">
    <location>
        <position position="184"/>
    </location>
</feature>
<comment type="caution">
    <text evidence="13">The sequence shown here is derived from an EMBL/GenBank/DDBJ whole genome shotgun (WGS) entry which is preliminary data.</text>
</comment>
<comment type="similarity">
    <text evidence="3 10">Belongs to the PEPCase type 1 family.</text>
</comment>
<evidence type="ECO:0000256" key="10">
    <source>
        <dbReference type="HAMAP-Rule" id="MF_00595"/>
    </source>
</evidence>
<dbReference type="InterPro" id="IPR022805">
    <property type="entry name" value="PEP_COase_bac/pln-type"/>
</dbReference>
<reference evidence="13 14" key="1">
    <citation type="submission" date="2019-06" db="EMBL/GenBank/DDBJ databases">
        <title>Sequencing the genomes of 1000 actinobacteria strains.</title>
        <authorList>
            <person name="Klenk H.-P."/>
        </authorList>
    </citation>
    <scope>NUCLEOTIDE SEQUENCE [LARGE SCALE GENOMIC DNA]</scope>
    <source>
        <strain evidence="13 14">DSM 46837</strain>
    </source>
</reference>
<keyword evidence="7 10" id="KW-0456">Lyase</keyword>
<keyword evidence="13" id="KW-0670">Pyruvate</keyword>
<evidence type="ECO:0000256" key="9">
    <source>
        <dbReference type="ARBA" id="ARBA00048995"/>
    </source>
</evidence>
<dbReference type="GO" id="GO:0015977">
    <property type="term" value="P:carbon fixation"/>
    <property type="evidence" value="ECO:0007669"/>
    <property type="project" value="UniProtKB-UniRule"/>
</dbReference>
<accession>A0A543P0M9</accession>
<dbReference type="InterPro" id="IPR018129">
    <property type="entry name" value="PEP_COase_Lys_AS"/>
</dbReference>
<dbReference type="GO" id="GO:0006107">
    <property type="term" value="P:oxaloacetate metabolic process"/>
    <property type="evidence" value="ECO:0007669"/>
    <property type="project" value="UniProtKB-UniRule"/>
</dbReference>
<comment type="function">
    <text evidence="2 10">Forms oxaloacetate, a four-carbon dicarboxylic acid source for the tricarboxylic acid cycle.</text>
</comment>
<dbReference type="GO" id="GO:0000287">
    <property type="term" value="F:magnesium ion binding"/>
    <property type="evidence" value="ECO:0007669"/>
    <property type="project" value="UniProtKB-UniRule"/>
</dbReference>
<dbReference type="Pfam" id="PF00311">
    <property type="entry name" value="PEPcase"/>
    <property type="match status" value="1"/>
</dbReference>
<dbReference type="PANTHER" id="PTHR30523">
    <property type="entry name" value="PHOSPHOENOLPYRUVATE CARBOXYLASE"/>
    <property type="match status" value="1"/>
</dbReference>
<evidence type="ECO:0000313" key="13">
    <source>
        <dbReference type="EMBL" id="TQN37618.1"/>
    </source>
</evidence>
<dbReference type="SUPFAM" id="SSF51621">
    <property type="entry name" value="Phosphoenolpyruvate/pyruvate domain"/>
    <property type="match status" value="1"/>
</dbReference>
<dbReference type="HAMAP" id="MF_00595">
    <property type="entry name" value="PEPcase_type1"/>
    <property type="match status" value="1"/>
</dbReference>
<comment type="catalytic activity">
    <reaction evidence="9 10">
        <text>oxaloacetate + phosphate = phosphoenolpyruvate + hydrogencarbonate</text>
        <dbReference type="Rhea" id="RHEA:28370"/>
        <dbReference type="ChEBI" id="CHEBI:16452"/>
        <dbReference type="ChEBI" id="CHEBI:17544"/>
        <dbReference type="ChEBI" id="CHEBI:43474"/>
        <dbReference type="ChEBI" id="CHEBI:58702"/>
        <dbReference type="EC" id="4.1.1.31"/>
    </reaction>
</comment>
<evidence type="ECO:0000256" key="8">
    <source>
        <dbReference type="ARBA" id="ARBA00023300"/>
    </source>
</evidence>
<organism evidence="13 14">
    <name type="scientific">Blastococcus colisei</name>
    <dbReference type="NCBI Taxonomy" id="1564162"/>
    <lineage>
        <taxon>Bacteria</taxon>
        <taxon>Bacillati</taxon>
        <taxon>Actinomycetota</taxon>
        <taxon>Actinomycetes</taxon>
        <taxon>Geodermatophilales</taxon>
        <taxon>Geodermatophilaceae</taxon>
        <taxon>Blastococcus</taxon>
    </lineage>
</organism>
<evidence type="ECO:0000256" key="6">
    <source>
        <dbReference type="ARBA" id="ARBA00022842"/>
    </source>
</evidence>
<dbReference type="Proteomes" id="UP000319865">
    <property type="component" value="Unassembled WGS sequence"/>
</dbReference>
<dbReference type="EC" id="4.1.1.31" evidence="4 10"/>
<comment type="cofactor">
    <cofactor evidence="1 10">
        <name>Mg(2+)</name>
        <dbReference type="ChEBI" id="CHEBI:18420"/>
    </cofactor>
</comment>
<evidence type="ECO:0000313" key="14">
    <source>
        <dbReference type="Proteomes" id="UP000319865"/>
    </source>
</evidence>
<evidence type="ECO:0000256" key="7">
    <source>
        <dbReference type="ARBA" id="ARBA00023239"/>
    </source>
</evidence>
<keyword evidence="14" id="KW-1185">Reference proteome</keyword>
<dbReference type="InterPro" id="IPR021135">
    <property type="entry name" value="PEP_COase"/>
</dbReference>
<dbReference type="PRINTS" id="PR00150">
    <property type="entry name" value="PEPCARBXLASE"/>
</dbReference>
<dbReference type="InterPro" id="IPR033129">
    <property type="entry name" value="PEPCASE_His_AS"/>
</dbReference>
<evidence type="ECO:0000256" key="5">
    <source>
        <dbReference type="ARBA" id="ARBA00022419"/>
    </source>
</evidence>
<evidence type="ECO:0000256" key="2">
    <source>
        <dbReference type="ARBA" id="ARBA00003670"/>
    </source>
</evidence>
<dbReference type="GO" id="GO:0008964">
    <property type="term" value="F:phosphoenolpyruvate carboxylase activity"/>
    <property type="evidence" value="ECO:0007669"/>
    <property type="project" value="UniProtKB-UniRule"/>
</dbReference>
<sequence>MRQKWPFLFRGHEPVTFGPDTRRVSEATVDVADLRSSGSAEGADRADDAPLRDDIRLLGRVLGEVIGSQAGQDVLDLVESTRVEAFKIRRSEVDRAELAQRLAGLDVRAANHVIRAFSHFSVLANLAEDIHHERRRRFHRREGSPPQAGSLAASMALIDAADLTADVVARELTGALVCPVVTAHPTEVRRKTISQVQRHIAELVRQRDRAAGGELDDDRWSAQLWRSVLTLWQTALLRLSRLRLQDEIDEALRYYDLSLFEVVPAINAELRRALDERWPDAGLLRRPMLLPGSWIGGDRDGNPFVTADALRRATTRQAETALAHYLDELVALRDELSMSDRLVTPTPALYSLAEASRDDSPFRADEPYRRALNGISGRLARTAHGVLGRIPGPAPTTPLPPYGSPDELRADLDVIDTSLRSHGAGPLADDRLLRLREAVEVFGFHLCGLDMRQNSGVHEEVVGELLAWAGVCEDYAALDEAARVELLAGELTLRRPLVRPDAELSDTARGELDVLIAAAEQVALLGARTVPNYVISMCESVSDVLEVAVLLKEVGLLDPGAPSDPAHPGPTCSVGISPLFETIDDLRAAGTTLSAMLAQPLYRSLVASRGDQQEVMLGYSDSNKDGGYLAANWALYRAELDLVEVARAEGIRLRLFHGRGGTVGRGGGPSYEAVRAQPPGAVAGALRITEQGEVIAAKYADPDLARRNLEALVAATLESTLLDLEGLGDDAEPAYALLDDLAARAQQAYRALVHETPGFVEWFRAATPISELGELNIGSRPPSRKAGNSIADLRAIPWVFSWSQARIMLPGWYGTGSALESWVDGDDERLARLQELHRTWPFFRTVLSNMGMVLAKTDLGLAARYAELVPDAELRTRVFDQITAEHERTCRMVLAITGDDHLLADNPSLARSIRNRFPYLEPLHHLQVEMLRRRRAGEDDELTSRNIHLTINGIATALRNSG</sequence>
<dbReference type="PROSITE" id="PS00781">
    <property type="entry name" value="PEPCASE_1"/>
    <property type="match status" value="1"/>
</dbReference>
<keyword evidence="8 10" id="KW-0120">Carbon dioxide fixation</keyword>
<dbReference type="PROSITE" id="PS00393">
    <property type="entry name" value="PEPCASE_2"/>
    <property type="match status" value="1"/>
</dbReference>
<gene>
    <name evidence="10" type="primary">ppc</name>
    <name evidence="13" type="ORF">FHU33_4280</name>
</gene>
<evidence type="ECO:0000256" key="1">
    <source>
        <dbReference type="ARBA" id="ARBA00001946"/>
    </source>
</evidence>